<dbReference type="AlphaFoldDB" id="A0A4P7W7C3"/>
<dbReference type="InterPro" id="IPR029033">
    <property type="entry name" value="His_PPase_superfam"/>
</dbReference>
<gene>
    <name evidence="3" type="ORF">E7747_14225</name>
</gene>
<dbReference type="KEGG" id="ddb:E7747_14225"/>
<dbReference type="Proteomes" id="UP000297149">
    <property type="component" value="Chromosome"/>
</dbReference>
<dbReference type="Pfam" id="PF00328">
    <property type="entry name" value="His_Phos_2"/>
    <property type="match status" value="1"/>
</dbReference>
<dbReference type="SUPFAM" id="SSF53254">
    <property type="entry name" value="Phosphoglycerate mutase-like"/>
    <property type="match status" value="1"/>
</dbReference>
<evidence type="ECO:0000256" key="2">
    <source>
        <dbReference type="SAM" id="SignalP"/>
    </source>
</evidence>
<dbReference type="InterPro" id="IPR033379">
    <property type="entry name" value="Acid_Pase_AS"/>
</dbReference>
<dbReference type="GO" id="GO:0050308">
    <property type="term" value="F:sugar-phosphatase activity"/>
    <property type="evidence" value="ECO:0007669"/>
    <property type="project" value="TreeGrafter"/>
</dbReference>
<sequence>MKNLFSSVIALMLLGVPGVISAQAQRSKEFKDKYQLKEAVVLSRHNIRSPLSDSKSVLGRMTPHKWTEWSAGKSELTSRGGVLETMMGQYFRKWLVDAGMFPENYVPTADDINVIANSMQRCIATAQYFSSGFMPVGGIKVNHRYTPSKMDPLFNPQLTKVSPEFVKEAMAQINAMGGKKGIVGINEAIAPDYALMTEVLDVKDSPMAKSGDPKLKALDNYNTEIVLEKWAEPSMKSGSALKELNSASDAFILQYYEEPDSMKAAFGHNLTREDWAKLAHVKDTYQDVLFTAPIVAANVANPLIKYMYDELRSPDRKFTFLVGHDSNLSSVATALGIEEYELPEAIEKKTPIGSKIVIEKFVGPDGEEYADINIVYQSVDQLRDMELLDLNNPPQIYPLSFKGLSKNADGLYKMSDVASRFEQALKAYEAIP</sequence>
<dbReference type="PANTHER" id="PTHR11567:SF135">
    <property type="entry name" value="GLUCOSE-1-PHOSPHATASE"/>
    <property type="match status" value="1"/>
</dbReference>
<reference evidence="4" key="1">
    <citation type="submission" date="2019-02" db="EMBL/GenBank/DDBJ databases">
        <title>Isolation and identification of novel species under the genus Muribaculum.</title>
        <authorList>
            <person name="Miyake S."/>
            <person name="Ding Y."/>
            <person name="Low A."/>
            <person name="Soh M."/>
            <person name="Seedorf H."/>
        </authorList>
    </citation>
    <scope>NUCLEOTIDE SEQUENCE [LARGE SCALE GENOMIC DNA]</scope>
    <source>
        <strain evidence="4">H5</strain>
    </source>
</reference>
<dbReference type="InterPro" id="IPR050645">
    <property type="entry name" value="Histidine_acid_phosphatase"/>
</dbReference>
<dbReference type="PANTHER" id="PTHR11567">
    <property type="entry name" value="ACID PHOSPHATASE-RELATED"/>
    <property type="match status" value="1"/>
</dbReference>
<dbReference type="CDD" id="cd07061">
    <property type="entry name" value="HP_HAP_like"/>
    <property type="match status" value="1"/>
</dbReference>
<dbReference type="RefSeq" id="WP_136416659.1">
    <property type="nucleotide sequence ID" value="NZ_CP039396.1"/>
</dbReference>
<dbReference type="GO" id="GO:0030288">
    <property type="term" value="C:outer membrane-bounded periplasmic space"/>
    <property type="evidence" value="ECO:0007669"/>
    <property type="project" value="TreeGrafter"/>
</dbReference>
<keyword evidence="2" id="KW-0732">Signal</keyword>
<dbReference type="EMBL" id="CP039396">
    <property type="protein sequence ID" value="QCD43325.1"/>
    <property type="molecule type" value="Genomic_DNA"/>
</dbReference>
<dbReference type="PROSITE" id="PS00778">
    <property type="entry name" value="HIS_ACID_PHOSPHAT_2"/>
    <property type="match status" value="1"/>
</dbReference>
<dbReference type="Gene3D" id="3.40.50.1240">
    <property type="entry name" value="Phosphoglycerate mutase-like"/>
    <property type="match status" value="2"/>
</dbReference>
<keyword evidence="4" id="KW-1185">Reference proteome</keyword>
<evidence type="ECO:0000313" key="3">
    <source>
        <dbReference type="EMBL" id="QCD43325.1"/>
    </source>
</evidence>
<evidence type="ECO:0000256" key="1">
    <source>
        <dbReference type="ARBA" id="ARBA00005375"/>
    </source>
</evidence>
<comment type="similarity">
    <text evidence="1">Belongs to the histidine acid phosphatase family.</text>
</comment>
<evidence type="ECO:0000313" key="4">
    <source>
        <dbReference type="Proteomes" id="UP000297149"/>
    </source>
</evidence>
<dbReference type="InterPro" id="IPR000560">
    <property type="entry name" value="His_Pase_clade-2"/>
</dbReference>
<feature type="signal peptide" evidence="2">
    <location>
        <begin position="1"/>
        <end position="22"/>
    </location>
</feature>
<name>A0A4P7W7C3_9BACT</name>
<organism evidence="3 4">
    <name type="scientific">Duncaniella dubosii</name>
    <dbReference type="NCBI Taxonomy" id="2518971"/>
    <lineage>
        <taxon>Bacteria</taxon>
        <taxon>Pseudomonadati</taxon>
        <taxon>Bacteroidota</taxon>
        <taxon>Bacteroidia</taxon>
        <taxon>Bacteroidales</taxon>
        <taxon>Muribaculaceae</taxon>
        <taxon>Duncaniella</taxon>
    </lineage>
</organism>
<feature type="chain" id="PRO_5020518350" evidence="2">
    <location>
        <begin position="23"/>
        <end position="432"/>
    </location>
</feature>
<accession>A0A4P7W7C3</accession>
<proteinExistence type="inferred from homology"/>
<protein>
    <submittedName>
        <fullName evidence="3">Histidine-type phosphatase</fullName>
    </submittedName>
</protein>